<evidence type="ECO:0000256" key="1">
    <source>
        <dbReference type="SAM" id="MobiDB-lite"/>
    </source>
</evidence>
<name>A0ABQ0D6Y6_9HELI</name>
<evidence type="ECO:0008006" key="5">
    <source>
        <dbReference type="Google" id="ProtNLM"/>
    </source>
</evidence>
<feature type="signal peptide" evidence="2">
    <location>
        <begin position="1"/>
        <end position="23"/>
    </location>
</feature>
<evidence type="ECO:0000256" key="2">
    <source>
        <dbReference type="SAM" id="SignalP"/>
    </source>
</evidence>
<feature type="region of interest" description="Disordered" evidence="1">
    <location>
        <begin position="287"/>
        <end position="325"/>
    </location>
</feature>
<feature type="chain" id="PRO_5045120927" description="Type IV secretion system protein VirB5" evidence="2">
    <location>
        <begin position="24"/>
        <end position="325"/>
    </location>
</feature>
<feature type="compositionally biased region" description="Basic and acidic residues" evidence="1">
    <location>
        <begin position="287"/>
        <end position="305"/>
    </location>
</feature>
<protein>
    <recommendedName>
        <fullName evidence="5">Type IV secretion system protein VirB5</fullName>
    </recommendedName>
</protein>
<accession>A0ABQ0D6Y6</accession>
<keyword evidence="2" id="KW-0732">Signal</keyword>
<sequence>MKISLSLKSMILAGLLNLTPAYSNFPVFDFSNLSQAILEYSEQIKQMIMFEKQLKELGIDVDRISGFISEMQGAWDSIQNLNEQALNLSGIESLLDDIKNDCDLFQNESETFKNFINEQKKKLKGVDSTTALKQACMNALANEEFTKEIRNKYQHEAQKKYEQGDQKGFLTEIAKAQEIEDKRRQNIAKTQSESVSKVLNAYNLYTEGSASNGSKYNMLYRKDTQDMMGKIQKQLSDTKIKAMNDKERQEALLRTQSMILQVLVSQYEVMQNMNAMYASMALDKMKETNPKKSETIKPEKIEKFQRNKLGQPDFTSSFFEDKKGI</sequence>
<keyword evidence="4" id="KW-1185">Reference proteome</keyword>
<reference evidence="3 4" key="1">
    <citation type="submission" date="2024-06" db="EMBL/GenBank/DDBJ databases">
        <title>Draft genome sequence of Helicobacter trogontum NHP16-4001.</title>
        <authorList>
            <person name="Rimbara E."/>
            <person name="Suzuki M."/>
        </authorList>
    </citation>
    <scope>NUCLEOTIDE SEQUENCE [LARGE SCALE GENOMIC DNA]</scope>
    <source>
        <strain evidence="3 4">NHP16-4001</strain>
    </source>
</reference>
<comment type="caution">
    <text evidence="3">The sequence shown here is derived from an EMBL/GenBank/DDBJ whole genome shotgun (WGS) entry which is preliminary data.</text>
</comment>
<proteinExistence type="predicted"/>
<gene>
    <name evidence="3" type="ORF">NHP164001_19260</name>
</gene>
<dbReference type="Proteomes" id="UP001562457">
    <property type="component" value="Unassembled WGS sequence"/>
</dbReference>
<evidence type="ECO:0000313" key="3">
    <source>
        <dbReference type="EMBL" id="GAB0173904.1"/>
    </source>
</evidence>
<organism evidence="3 4">
    <name type="scientific">Helicobacter trogontum</name>
    <dbReference type="NCBI Taxonomy" id="50960"/>
    <lineage>
        <taxon>Bacteria</taxon>
        <taxon>Pseudomonadati</taxon>
        <taxon>Campylobacterota</taxon>
        <taxon>Epsilonproteobacteria</taxon>
        <taxon>Campylobacterales</taxon>
        <taxon>Helicobacteraceae</taxon>
        <taxon>Helicobacter</taxon>
    </lineage>
</organism>
<dbReference type="EMBL" id="BAAFHN010000076">
    <property type="protein sequence ID" value="GAB0173904.1"/>
    <property type="molecule type" value="Genomic_DNA"/>
</dbReference>
<dbReference type="RefSeq" id="WP_369607850.1">
    <property type="nucleotide sequence ID" value="NZ_BAAFHN010000076.1"/>
</dbReference>
<evidence type="ECO:0000313" key="4">
    <source>
        <dbReference type="Proteomes" id="UP001562457"/>
    </source>
</evidence>